<dbReference type="GO" id="GO:0016740">
    <property type="term" value="F:transferase activity"/>
    <property type="evidence" value="ECO:0007669"/>
    <property type="project" value="UniProtKB-KW"/>
</dbReference>
<dbReference type="Pfam" id="PF05686">
    <property type="entry name" value="Glyco_transf_90"/>
    <property type="match status" value="1"/>
</dbReference>
<reference evidence="2" key="1">
    <citation type="submission" date="2018-05" db="EMBL/GenBank/DDBJ databases">
        <title>Draft genome of Mucuna pruriens seed.</title>
        <authorList>
            <person name="Nnadi N.E."/>
            <person name="Vos R."/>
            <person name="Hasami M.H."/>
            <person name="Devisetty U.K."/>
            <person name="Aguiy J.C."/>
        </authorList>
    </citation>
    <scope>NUCLEOTIDE SEQUENCE [LARGE SCALE GENOMIC DNA]</scope>
    <source>
        <strain evidence="2">JCA_2017</strain>
    </source>
</reference>
<dbReference type="STRING" id="157652.A0A371GI10"/>
<dbReference type="PANTHER" id="PTHR12203:SF85">
    <property type="entry name" value="GLYCOSYLTRANSFERASE FAMILY 90 PROTEIN"/>
    <property type="match status" value="1"/>
</dbReference>
<name>A0A371GI10_MUCPR</name>
<protein>
    <submittedName>
        <fullName evidence="2">O-glucosyltransferase rumi</fullName>
    </submittedName>
</protein>
<evidence type="ECO:0000259" key="1">
    <source>
        <dbReference type="Pfam" id="PF05686"/>
    </source>
</evidence>
<organism evidence="2 3">
    <name type="scientific">Mucuna pruriens</name>
    <name type="common">Velvet bean</name>
    <name type="synonym">Dolichos pruriens</name>
    <dbReference type="NCBI Taxonomy" id="157652"/>
    <lineage>
        <taxon>Eukaryota</taxon>
        <taxon>Viridiplantae</taxon>
        <taxon>Streptophyta</taxon>
        <taxon>Embryophyta</taxon>
        <taxon>Tracheophyta</taxon>
        <taxon>Spermatophyta</taxon>
        <taxon>Magnoliopsida</taxon>
        <taxon>eudicotyledons</taxon>
        <taxon>Gunneridae</taxon>
        <taxon>Pentapetalae</taxon>
        <taxon>rosids</taxon>
        <taxon>fabids</taxon>
        <taxon>Fabales</taxon>
        <taxon>Fabaceae</taxon>
        <taxon>Papilionoideae</taxon>
        <taxon>50 kb inversion clade</taxon>
        <taxon>NPAAA clade</taxon>
        <taxon>indigoferoid/millettioid clade</taxon>
        <taxon>Phaseoleae</taxon>
        <taxon>Mucuna</taxon>
    </lineage>
</organism>
<keyword evidence="3" id="KW-1185">Reference proteome</keyword>
<dbReference type="PANTHER" id="PTHR12203">
    <property type="entry name" value="KDEL LYS-ASP-GLU-LEU CONTAINING - RELATED"/>
    <property type="match status" value="1"/>
</dbReference>
<dbReference type="EMBL" id="QJKJ01005479">
    <property type="protein sequence ID" value="RDX90140.1"/>
    <property type="molecule type" value="Genomic_DNA"/>
</dbReference>
<dbReference type="InterPro" id="IPR006598">
    <property type="entry name" value="CAP10"/>
</dbReference>
<dbReference type="InterPro" id="IPR051091">
    <property type="entry name" value="O-Glucosyltr/Glycosyltrsf_90"/>
</dbReference>
<evidence type="ECO:0000313" key="3">
    <source>
        <dbReference type="Proteomes" id="UP000257109"/>
    </source>
</evidence>
<proteinExistence type="predicted"/>
<gene>
    <name evidence="2" type="primary">rumi</name>
    <name evidence="2" type="ORF">CR513_28029</name>
</gene>
<accession>A0A371GI10</accession>
<comment type="caution">
    <text evidence="2">The sequence shown here is derived from an EMBL/GenBank/DDBJ whole genome shotgun (WGS) entry which is preliminary data.</text>
</comment>
<dbReference type="Proteomes" id="UP000257109">
    <property type="component" value="Unassembled WGS sequence"/>
</dbReference>
<sequence length="206" mass="24211">MVIRNSKLEVYKIVRVGLEEELTSFNFVFKATRINVSKTTTTFRRQQTQFPLKCFNGSMSSTCPKDYYPTKYEQDQHSSAASTCPEHFKWIREDLKAWKKTGITREMLERGKNISYIRLVVVKGKAYLEKYANSYQTRDVFTIWGFVQLLRLYPGNIPDLELLFETGDKTVVDKDHFQGPPPPIFHYCGQKDAYDIVFPDWSFWGW</sequence>
<dbReference type="OrthoDB" id="202415at2759"/>
<dbReference type="AlphaFoldDB" id="A0A371GI10"/>
<evidence type="ECO:0000313" key="2">
    <source>
        <dbReference type="EMBL" id="RDX90140.1"/>
    </source>
</evidence>
<feature type="non-terminal residue" evidence="2">
    <location>
        <position position="1"/>
    </location>
</feature>
<feature type="domain" description="Glycosyl transferase CAP10" evidence="1">
    <location>
        <begin position="81"/>
        <end position="206"/>
    </location>
</feature>